<protein>
    <recommendedName>
        <fullName evidence="4">Lipoprotein</fullName>
    </recommendedName>
</protein>
<reference evidence="2 3" key="1">
    <citation type="submission" date="2020-04" db="EMBL/GenBank/DDBJ databases">
        <title>The draft genome of Kluyvera sichuanensis strain SCKS090646.</title>
        <authorList>
            <person name="Wei L."/>
            <person name="Liu L."/>
            <person name="Feng Y."/>
            <person name="Zong Z."/>
        </authorList>
    </citation>
    <scope>NUCLEOTIDE SEQUENCE [LARGE SCALE GENOMIC DNA]</scope>
    <source>
        <strain evidence="2 3">090646</strain>
    </source>
</reference>
<name>A0ABR6RPW9_9ENTR</name>
<organism evidence="2 3">
    <name type="scientific">Kluyvera sichuanensis</name>
    <dbReference type="NCBI Taxonomy" id="2725494"/>
    <lineage>
        <taxon>Bacteria</taxon>
        <taxon>Pseudomonadati</taxon>
        <taxon>Pseudomonadota</taxon>
        <taxon>Gammaproteobacteria</taxon>
        <taxon>Enterobacterales</taxon>
        <taxon>Enterobacteriaceae</taxon>
        <taxon>Kluyvera</taxon>
    </lineage>
</organism>
<accession>A0ABR6RPW9</accession>
<dbReference type="EMBL" id="JABBJF010000003">
    <property type="protein sequence ID" value="MBC1185171.1"/>
    <property type="molecule type" value="Genomic_DNA"/>
</dbReference>
<feature type="signal peptide" evidence="1">
    <location>
        <begin position="1"/>
        <end position="18"/>
    </location>
</feature>
<evidence type="ECO:0000256" key="1">
    <source>
        <dbReference type="SAM" id="SignalP"/>
    </source>
</evidence>
<dbReference type="PROSITE" id="PS51257">
    <property type="entry name" value="PROKAR_LIPOPROTEIN"/>
    <property type="match status" value="1"/>
</dbReference>
<evidence type="ECO:0000313" key="3">
    <source>
        <dbReference type="Proteomes" id="UP000607331"/>
    </source>
</evidence>
<dbReference type="Proteomes" id="UP000607331">
    <property type="component" value="Unassembled WGS sequence"/>
</dbReference>
<evidence type="ECO:0000313" key="2">
    <source>
        <dbReference type="EMBL" id="MBC1185171.1"/>
    </source>
</evidence>
<feature type="chain" id="PRO_5047012631" description="Lipoprotein" evidence="1">
    <location>
        <begin position="19"/>
        <end position="162"/>
    </location>
</feature>
<gene>
    <name evidence="2" type="ORF">HII27_05510</name>
</gene>
<comment type="caution">
    <text evidence="2">The sequence shown here is derived from an EMBL/GenBank/DDBJ whole genome shotgun (WGS) entry which is preliminary data.</text>
</comment>
<keyword evidence="3" id="KW-1185">Reference proteome</keyword>
<proteinExistence type="predicted"/>
<sequence length="162" mass="17101">MKAKMMVLAVLVGSAALAGCSSPAQRMASCEAQGVSKDTCYLSEQNRQQSINNAAMTAAYANAANATRSKDVEQHAQAAHVADPMREATLSSNVLKATLSNGFFSATINGKKAVVKRVNANFYEIHGAGYVISVSMNADGIESASWNKTHGRDNGMLTVTQK</sequence>
<evidence type="ECO:0008006" key="4">
    <source>
        <dbReference type="Google" id="ProtNLM"/>
    </source>
</evidence>
<keyword evidence="1" id="KW-0732">Signal</keyword>